<keyword evidence="3" id="KW-1185">Reference proteome</keyword>
<keyword evidence="1" id="KW-1133">Transmembrane helix</keyword>
<dbReference type="PATRIC" id="fig|1550566.3.peg.1568"/>
<comment type="caution">
    <text evidence="2">The sequence shown here is derived from an EMBL/GenBank/DDBJ whole genome shotgun (WGS) entry which is preliminary data.</text>
</comment>
<name>A0A0H1R0Q0_9EURY</name>
<keyword evidence="1" id="KW-0812">Transmembrane</keyword>
<evidence type="ECO:0000313" key="2">
    <source>
        <dbReference type="EMBL" id="KLK88765.1"/>
    </source>
</evidence>
<keyword evidence="1" id="KW-0472">Membrane</keyword>
<dbReference type="RefSeq" id="WP_048183264.1">
    <property type="nucleotide sequence ID" value="NZ_JXOJ01000002.1"/>
</dbReference>
<evidence type="ECO:0000256" key="1">
    <source>
        <dbReference type="SAM" id="Phobius"/>
    </source>
</evidence>
<dbReference type="OrthoDB" id="106877at2157"/>
<dbReference type="STRING" id="1550566.SZ63_07230"/>
<dbReference type="Proteomes" id="UP000035301">
    <property type="component" value="Unassembled WGS sequence"/>
</dbReference>
<gene>
    <name evidence="2" type="ORF">SZ63_07230</name>
</gene>
<accession>A0A0H1R0Q0</accession>
<proteinExistence type="predicted"/>
<dbReference type="EMBL" id="JXOJ01000002">
    <property type="protein sequence ID" value="KLK88765.1"/>
    <property type="molecule type" value="Genomic_DNA"/>
</dbReference>
<dbReference type="AlphaFoldDB" id="A0A0H1R0Q0"/>
<feature type="transmembrane region" description="Helical" evidence="1">
    <location>
        <begin position="12"/>
        <end position="36"/>
    </location>
</feature>
<protein>
    <submittedName>
        <fullName evidence="2">Uncharacterized protein</fullName>
    </submittedName>
</protein>
<feature type="transmembrane region" description="Helical" evidence="1">
    <location>
        <begin position="42"/>
        <end position="61"/>
    </location>
</feature>
<evidence type="ECO:0000313" key="3">
    <source>
        <dbReference type="Proteomes" id="UP000035301"/>
    </source>
</evidence>
<reference evidence="2 3" key="1">
    <citation type="journal article" date="2015" name="Int. J. Syst. Evol. Microbiol.">
        <title>Methanoculleus sediminis sp. nov., a methanogen from sediments near a submarine mud volcano.</title>
        <authorList>
            <person name="Chen S.C."/>
            <person name="Chen M.F."/>
            <person name="Lai M.C."/>
            <person name="Weng C.Y."/>
            <person name="Wu S.Y."/>
            <person name="Lin S."/>
            <person name="Yang T.F."/>
            <person name="Chen P.C."/>
        </authorList>
    </citation>
    <scope>NUCLEOTIDE SEQUENCE [LARGE SCALE GENOMIC DNA]</scope>
    <source>
        <strain evidence="2 3">S3Fa</strain>
    </source>
</reference>
<sequence>MDKDTSNQILRALSVPVIVLAFLPLWMVVSSLKIWIEPDPRLLIGAVYAAVLTLSVVCFGLKLRKIGE</sequence>
<organism evidence="2 3">
    <name type="scientific">Methanoculleus sediminis</name>
    <dbReference type="NCBI Taxonomy" id="1550566"/>
    <lineage>
        <taxon>Archaea</taxon>
        <taxon>Methanobacteriati</taxon>
        <taxon>Methanobacteriota</taxon>
        <taxon>Stenosarchaea group</taxon>
        <taxon>Methanomicrobia</taxon>
        <taxon>Methanomicrobiales</taxon>
        <taxon>Methanomicrobiaceae</taxon>
        <taxon>Methanoculleus</taxon>
    </lineage>
</organism>